<reference evidence="1" key="1">
    <citation type="submission" date="2023-03" db="EMBL/GenBank/DDBJ databases">
        <title>MT1 and MT2 Draft Genomes of Novel Species.</title>
        <authorList>
            <person name="Venkateswaran K."/>
        </authorList>
    </citation>
    <scope>NUCLEOTIDE SEQUENCE</scope>
    <source>
        <strain evidence="1">F6_8S_P_1A</strain>
    </source>
</reference>
<dbReference type="EMBL" id="JAROCB010000001">
    <property type="protein sequence ID" value="MDN4595900.1"/>
    <property type="molecule type" value="Genomic_DNA"/>
</dbReference>
<proteinExistence type="predicted"/>
<sequence length="110" mass="12535">MYEYDDAGRLARSITTREPEFTDDDVALLLAHMAEVRDTGRYGERLSEATSDRADPTNYEALDRIGYVVGHRVNHAEAAVELYREQHKDLPMGAALYVERVDYSQPVQTE</sequence>
<dbReference type="Proteomes" id="UP001174210">
    <property type="component" value="Unassembled WGS sequence"/>
</dbReference>
<evidence type="ECO:0008006" key="3">
    <source>
        <dbReference type="Google" id="ProtNLM"/>
    </source>
</evidence>
<dbReference type="RefSeq" id="WP_301215478.1">
    <property type="nucleotide sequence ID" value="NZ_JAROCB010000001.1"/>
</dbReference>
<keyword evidence="2" id="KW-1185">Reference proteome</keyword>
<evidence type="ECO:0000313" key="1">
    <source>
        <dbReference type="EMBL" id="MDN4595900.1"/>
    </source>
</evidence>
<protein>
    <recommendedName>
        <fullName evidence="3">Type IV secretion protein Rhs</fullName>
    </recommendedName>
</protein>
<accession>A0ABT8ISY0</accession>
<evidence type="ECO:0000313" key="2">
    <source>
        <dbReference type="Proteomes" id="UP001174210"/>
    </source>
</evidence>
<organism evidence="1 2">
    <name type="scientific">Leifsonia virtsii</name>
    <dbReference type="NCBI Taxonomy" id="3035915"/>
    <lineage>
        <taxon>Bacteria</taxon>
        <taxon>Bacillati</taxon>
        <taxon>Actinomycetota</taxon>
        <taxon>Actinomycetes</taxon>
        <taxon>Micrococcales</taxon>
        <taxon>Microbacteriaceae</taxon>
        <taxon>Leifsonia</taxon>
    </lineage>
</organism>
<gene>
    <name evidence="1" type="ORF">P5G59_01980</name>
</gene>
<name>A0ABT8ISY0_9MICO</name>
<comment type="caution">
    <text evidence="1">The sequence shown here is derived from an EMBL/GenBank/DDBJ whole genome shotgun (WGS) entry which is preliminary data.</text>
</comment>